<dbReference type="PANTHER" id="PTHR47991">
    <property type="entry name" value="OXOGLUTARATE/IRON-DEPENDENT DIOXYGENASE"/>
    <property type="match status" value="1"/>
</dbReference>
<evidence type="ECO:0000256" key="5">
    <source>
        <dbReference type="ARBA" id="ARBA00022964"/>
    </source>
</evidence>
<comment type="caution">
    <text evidence="11">The sequence shown here is derived from an EMBL/GenBank/DDBJ whole genome shotgun (WGS) entry which is preliminary data.</text>
</comment>
<evidence type="ECO:0000313" key="12">
    <source>
        <dbReference type="Proteomes" id="UP000796880"/>
    </source>
</evidence>
<keyword evidence="4" id="KW-0847">Vitamin C</keyword>
<dbReference type="Gene3D" id="2.60.120.330">
    <property type="entry name" value="B-lactam Antibiotic, Isopenicillin N Synthase, Chain"/>
    <property type="match status" value="1"/>
</dbReference>
<dbReference type="GO" id="GO:0031418">
    <property type="term" value="F:L-ascorbic acid binding"/>
    <property type="evidence" value="ECO:0007669"/>
    <property type="project" value="UniProtKB-KW"/>
</dbReference>
<evidence type="ECO:0000259" key="10">
    <source>
        <dbReference type="PROSITE" id="PS51471"/>
    </source>
</evidence>
<dbReference type="InterPro" id="IPR026992">
    <property type="entry name" value="DIOX_N"/>
</dbReference>
<evidence type="ECO:0000256" key="2">
    <source>
        <dbReference type="ARBA" id="ARBA00008056"/>
    </source>
</evidence>
<keyword evidence="3 9" id="KW-0479">Metal-binding</keyword>
<feature type="domain" description="Fe2OG dioxygenase" evidence="10">
    <location>
        <begin position="188"/>
        <end position="288"/>
    </location>
</feature>
<evidence type="ECO:0000256" key="6">
    <source>
        <dbReference type="ARBA" id="ARBA00023002"/>
    </source>
</evidence>
<proteinExistence type="inferred from homology"/>
<evidence type="ECO:0000256" key="7">
    <source>
        <dbReference type="ARBA" id="ARBA00023004"/>
    </source>
</evidence>
<dbReference type="EMBL" id="VOIH02000011">
    <property type="protein sequence ID" value="KAF3432733.1"/>
    <property type="molecule type" value="Genomic_DNA"/>
</dbReference>
<dbReference type="SUPFAM" id="SSF51197">
    <property type="entry name" value="Clavaminate synthase-like"/>
    <property type="match status" value="1"/>
</dbReference>
<evidence type="ECO:0000256" key="9">
    <source>
        <dbReference type="RuleBase" id="RU003682"/>
    </source>
</evidence>
<dbReference type="PROSITE" id="PS51471">
    <property type="entry name" value="FE2OG_OXY"/>
    <property type="match status" value="1"/>
</dbReference>
<dbReference type="Proteomes" id="UP000796880">
    <property type="component" value="Unassembled WGS sequence"/>
</dbReference>
<protein>
    <recommendedName>
        <fullName evidence="10">Fe2OG dioxygenase domain-containing protein</fullName>
    </recommendedName>
</protein>
<dbReference type="InterPro" id="IPR050295">
    <property type="entry name" value="Plant_2OG-oxidoreductases"/>
</dbReference>
<evidence type="ECO:0000313" key="11">
    <source>
        <dbReference type="EMBL" id="KAF3432733.1"/>
    </source>
</evidence>
<dbReference type="InterPro" id="IPR005123">
    <property type="entry name" value="Oxoglu/Fe-dep_dioxygenase_dom"/>
</dbReference>
<dbReference type="AlphaFoldDB" id="A0A8K0GQ67"/>
<keyword evidence="7 9" id="KW-0408">Iron</keyword>
<reference evidence="11" key="1">
    <citation type="submission" date="2020-03" db="EMBL/GenBank/DDBJ databases">
        <title>A high-quality chromosome-level genome assembly of a woody plant with both climbing and erect habits, Rhamnella rubrinervis.</title>
        <authorList>
            <person name="Lu Z."/>
            <person name="Yang Y."/>
            <person name="Zhu X."/>
            <person name="Sun Y."/>
        </authorList>
    </citation>
    <scope>NUCLEOTIDE SEQUENCE</scope>
    <source>
        <strain evidence="11">BYM</strain>
        <tissue evidence="11">Leaf</tissue>
    </source>
</reference>
<name>A0A8K0GQ67_9ROSA</name>
<sequence length="339" mass="38752">MDTKVLSSGVPFSNLPENYVRPESERPRLSEVSDCEDVPIIDLSHEDRSQTVKQIFYACKYYGFFQVINHGVPTEAVEKMKLVAHEFFGLPVEEKMKLYSDDPSKTVRLSTSFNVKKETVHNWRDYLRLHCYPLDKYEPEWPSNPSSFKEIVRNYCIEVRGLGYRLEELISESLGLEKDYAKKVLGEQGQHMAVNYYPPCPEPELTYGLPGHTDPNALTILLQDLQVSGLQVLKDSKWVAVKPHPNAFVINIGDQLQALSNGIYRSVWHRAVVNADKPRLSVASFLCPSDDALISPAKGLTEDGSAAVYRGFTYAEYYKTFWSRNLDQEHCLELFKNQE</sequence>
<dbReference type="InterPro" id="IPR044861">
    <property type="entry name" value="IPNS-like_FE2OG_OXY"/>
</dbReference>
<evidence type="ECO:0000256" key="3">
    <source>
        <dbReference type="ARBA" id="ARBA00022723"/>
    </source>
</evidence>
<evidence type="ECO:0000256" key="1">
    <source>
        <dbReference type="ARBA" id="ARBA00001961"/>
    </source>
</evidence>
<evidence type="ECO:0000256" key="8">
    <source>
        <dbReference type="ARBA" id="ARBA00052233"/>
    </source>
</evidence>
<evidence type="ECO:0000256" key="4">
    <source>
        <dbReference type="ARBA" id="ARBA00022896"/>
    </source>
</evidence>
<organism evidence="11 12">
    <name type="scientific">Rhamnella rubrinervis</name>
    <dbReference type="NCBI Taxonomy" id="2594499"/>
    <lineage>
        <taxon>Eukaryota</taxon>
        <taxon>Viridiplantae</taxon>
        <taxon>Streptophyta</taxon>
        <taxon>Embryophyta</taxon>
        <taxon>Tracheophyta</taxon>
        <taxon>Spermatophyta</taxon>
        <taxon>Magnoliopsida</taxon>
        <taxon>eudicotyledons</taxon>
        <taxon>Gunneridae</taxon>
        <taxon>Pentapetalae</taxon>
        <taxon>rosids</taxon>
        <taxon>fabids</taxon>
        <taxon>Rosales</taxon>
        <taxon>Rhamnaceae</taxon>
        <taxon>rhamnoid group</taxon>
        <taxon>Rhamneae</taxon>
        <taxon>Rhamnella</taxon>
    </lineage>
</organism>
<dbReference type="OrthoDB" id="288590at2759"/>
<comment type="cofactor">
    <cofactor evidence="1">
        <name>L-ascorbate</name>
        <dbReference type="ChEBI" id="CHEBI:38290"/>
    </cofactor>
</comment>
<dbReference type="GO" id="GO:0046872">
    <property type="term" value="F:metal ion binding"/>
    <property type="evidence" value="ECO:0007669"/>
    <property type="project" value="UniProtKB-KW"/>
</dbReference>
<dbReference type="Pfam" id="PF14226">
    <property type="entry name" value="DIOX_N"/>
    <property type="match status" value="1"/>
</dbReference>
<dbReference type="Pfam" id="PF03171">
    <property type="entry name" value="2OG-FeII_Oxy"/>
    <property type="match status" value="1"/>
</dbReference>
<gene>
    <name evidence="11" type="ORF">FNV43_RR23835</name>
</gene>
<dbReference type="InterPro" id="IPR027443">
    <property type="entry name" value="IPNS-like_sf"/>
</dbReference>
<keyword evidence="5" id="KW-0223">Dioxygenase</keyword>
<keyword evidence="12" id="KW-1185">Reference proteome</keyword>
<dbReference type="GO" id="GO:0002229">
    <property type="term" value="P:defense response to oomycetes"/>
    <property type="evidence" value="ECO:0007669"/>
    <property type="project" value="UniProtKB-ARBA"/>
</dbReference>
<comment type="similarity">
    <text evidence="2 9">Belongs to the iron/ascorbate-dependent oxidoreductase family.</text>
</comment>
<keyword evidence="6 9" id="KW-0560">Oxidoreductase</keyword>
<accession>A0A8K0GQ67</accession>
<dbReference type="GO" id="GO:0051213">
    <property type="term" value="F:dioxygenase activity"/>
    <property type="evidence" value="ECO:0007669"/>
    <property type="project" value="UniProtKB-KW"/>
</dbReference>
<dbReference type="FunFam" id="2.60.120.330:FF:000007">
    <property type="entry name" value="Protein DMR6-like oxygenase 2"/>
    <property type="match status" value="1"/>
</dbReference>
<comment type="catalytic activity">
    <reaction evidence="8">
        <text>salicylate + NADH + O2 + H(+) = 2,3-dihydroxybenzoate + NAD(+) + H2O</text>
        <dbReference type="Rhea" id="RHEA:51792"/>
        <dbReference type="ChEBI" id="CHEBI:15377"/>
        <dbReference type="ChEBI" id="CHEBI:15378"/>
        <dbReference type="ChEBI" id="CHEBI:15379"/>
        <dbReference type="ChEBI" id="CHEBI:30762"/>
        <dbReference type="ChEBI" id="CHEBI:36654"/>
        <dbReference type="ChEBI" id="CHEBI:57540"/>
        <dbReference type="ChEBI" id="CHEBI:57945"/>
    </reaction>
</comment>